<dbReference type="Gene3D" id="1.20.58.1880">
    <property type="match status" value="1"/>
</dbReference>
<dbReference type="InterPro" id="IPR009057">
    <property type="entry name" value="Homeodomain-like_sf"/>
</dbReference>
<reference evidence="3" key="1">
    <citation type="submission" date="2006-09" db="EMBL/GenBank/DDBJ databases">
        <title>Annotation of Plasmodium falciparum Dd2.</title>
        <authorList>
            <consortium name="The Broad Institute Genome Sequencing Platform"/>
            <person name="Volkman S.K."/>
            <person name="Neafsey D.E."/>
            <person name="Dash A.P."/>
            <person name="Chitnis C.E."/>
            <person name="Hartl D.L."/>
            <person name="Young S.K."/>
            <person name="Zeng Q."/>
            <person name="Koehrsen M."/>
            <person name="Alvarado L."/>
            <person name="Berlin A."/>
            <person name="Borenstein D."/>
            <person name="Chapman S.B."/>
            <person name="Chen Z."/>
            <person name="Engels R."/>
            <person name="Freedman E."/>
            <person name="Gellesch M."/>
            <person name="Goldberg J."/>
            <person name="Griggs A."/>
            <person name="Gujja S."/>
            <person name="Heilman E.R."/>
            <person name="Heiman D.I."/>
            <person name="Howarth C."/>
            <person name="Jen D."/>
            <person name="Larson L."/>
            <person name="Mehta T."/>
            <person name="Neiman D."/>
            <person name="Park D."/>
            <person name="Pearson M."/>
            <person name="Roberts A."/>
            <person name="Saif S."/>
            <person name="Shea T."/>
            <person name="Shenoy N."/>
            <person name="Sisk P."/>
            <person name="Stolte C."/>
            <person name="Sykes S."/>
            <person name="Walk T."/>
            <person name="White J."/>
            <person name="Yandava C."/>
            <person name="Haas B."/>
            <person name="Henn M.R."/>
            <person name="Nusbaum C."/>
            <person name="Birren B."/>
        </authorList>
    </citation>
    <scope>NUCLEOTIDE SEQUENCE [LARGE SCALE GENOMIC DNA]</scope>
</reference>
<sequence length="214" mass="25251">MKNHINGFKKHTIMNEKEQEEFPTNHNDNDISLLKKQYNNKKYISPSIGKINGDINHNYVDSHLNNINVKNRATIVNEDEHLYTNNNYIELVKNDDIILNGNYVNSSSDEQQTNTFDVNLHDNNNNNNNKLIENILKPYVKEEEEELEYSKNLRKIATKWTDEEKDIYFNIFGKEGKNWDALYEALEPFGKTKDQIKNFYQNTIAKRKKSHIIP</sequence>
<dbReference type="Pfam" id="PF00249">
    <property type="entry name" value="Myb_DNA-binding"/>
    <property type="match status" value="1"/>
</dbReference>
<dbReference type="EMBL" id="DS016148">
    <property type="protein sequence ID" value="KOB85542.1"/>
    <property type="molecule type" value="Genomic_DNA"/>
</dbReference>
<dbReference type="AlphaFoldDB" id="A0A0L7LY63"/>
<dbReference type="Proteomes" id="UP000054282">
    <property type="component" value="Unassembled WGS sequence"/>
</dbReference>
<gene>
    <name evidence="2" type="ORF">PFDG_01061</name>
</gene>
<dbReference type="KEGG" id="pfd:PFDG_01061"/>
<accession>A0A0L7LY63</accession>
<organism evidence="2 3">
    <name type="scientific">Plasmodium falciparum (isolate Dd2)</name>
    <dbReference type="NCBI Taxonomy" id="57267"/>
    <lineage>
        <taxon>Eukaryota</taxon>
        <taxon>Sar</taxon>
        <taxon>Alveolata</taxon>
        <taxon>Apicomplexa</taxon>
        <taxon>Aconoidasida</taxon>
        <taxon>Haemosporida</taxon>
        <taxon>Plasmodiidae</taxon>
        <taxon>Plasmodium</taxon>
        <taxon>Plasmodium (Laverania)</taxon>
    </lineage>
</organism>
<dbReference type="SUPFAM" id="SSF46689">
    <property type="entry name" value="Homeodomain-like"/>
    <property type="match status" value="1"/>
</dbReference>
<protein>
    <recommendedName>
        <fullName evidence="1">Myb-like domain-containing protein</fullName>
    </recommendedName>
</protein>
<name>A0A0L7LY63_PLAF4</name>
<evidence type="ECO:0000313" key="2">
    <source>
        <dbReference type="EMBL" id="KOB85542.1"/>
    </source>
</evidence>
<dbReference type="PROSITE" id="PS50090">
    <property type="entry name" value="MYB_LIKE"/>
    <property type="match status" value="1"/>
</dbReference>
<evidence type="ECO:0000259" key="1">
    <source>
        <dbReference type="PROSITE" id="PS50090"/>
    </source>
</evidence>
<proteinExistence type="predicted"/>
<feature type="domain" description="Myb-like" evidence="1">
    <location>
        <begin position="159"/>
        <end position="204"/>
    </location>
</feature>
<evidence type="ECO:0000313" key="3">
    <source>
        <dbReference type="Proteomes" id="UP000054282"/>
    </source>
</evidence>
<reference evidence="3" key="2">
    <citation type="submission" date="2006-09" db="EMBL/GenBank/DDBJ databases">
        <title>The genome sequence of Plasmodium falciparum Dd2.</title>
        <authorList>
            <consortium name="The Broad Institute Genome Sequencing Platform"/>
            <person name="Birren B."/>
            <person name="Lander E."/>
            <person name="Galagan J."/>
            <person name="Nusbaum C."/>
            <person name="Devon K."/>
            <person name="Henn M."/>
            <person name="Jaffe D."/>
            <person name="Butler J."/>
            <person name="Alvarez P."/>
            <person name="Gnerre S."/>
            <person name="Grabherr M."/>
            <person name="Kleber M."/>
            <person name="Mauceli E."/>
            <person name="Brockman W."/>
            <person name="MacCallum I.A."/>
            <person name="Rounsley S."/>
            <person name="Young S."/>
            <person name="LaButti K."/>
            <person name="Pushparaj V."/>
            <person name="DeCaprio D."/>
            <person name="Crawford M."/>
            <person name="Koehrsen M."/>
            <person name="Engels R."/>
            <person name="Montgomery P."/>
            <person name="Pearson M."/>
            <person name="Howarth C."/>
            <person name="Larson L."/>
            <person name="Luoma S."/>
            <person name="White J."/>
            <person name="Kodira C."/>
            <person name="Zeng Q."/>
            <person name="O'Leary S."/>
            <person name="Yandava C."/>
            <person name="Alvarado L."/>
            <person name="Wirth D."/>
            <person name="Volkman S."/>
            <person name="Hartl D."/>
        </authorList>
    </citation>
    <scope>NUCLEOTIDE SEQUENCE [LARGE SCALE GENOMIC DNA]</scope>
</reference>
<dbReference type="InterPro" id="IPR001005">
    <property type="entry name" value="SANT/Myb"/>
</dbReference>
<dbReference type="SMART" id="SM00717">
    <property type="entry name" value="SANT"/>
    <property type="match status" value="1"/>
</dbReference>